<keyword evidence="2" id="KW-1185">Reference proteome</keyword>
<protein>
    <recommendedName>
        <fullName evidence="3">Tetratricopeptide repeat protein</fullName>
    </recommendedName>
</protein>
<evidence type="ECO:0000313" key="2">
    <source>
        <dbReference type="Proteomes" id="UP000540506"/>
    </source>
</evidence>
<evidence type="ECO:0008006" key="3">
    <source>
        <dbReference type="Google" id="ProtNLM"/>
    </source>
</evidence>
<comment type="caution">
    <text evidence="1">The sequence shown here is derived from an EMBL/GenBank/DDBJ whole genome shotgun (WGS) entry which is preliminary data.</text>
</comment>
<dbReference type="Proteomes" id="UP000540506">
    <property type="component" value="Unassembled WGS sequence"/>
</dbReference>
<dbReference type="EMBL" id="JACHJV010000002">
    <property type="protein sequence ID" value="MBB4927640.1"/>
    <property type="molecule type" value="Genomic_DNA"/>
</dbReference>
<accession>A0A7W7R8Z4</accession>
<reference evidence="1 2" key="1">
    <citation type="submission" date="2020-08" db="EMBL/GenBank/DDBJ databases">
        <title>Sequencing the genomes of 1000 actinobacteria strains.</title>
        <authorList>
            <person name="Klenk H.-P."/>
        </authorList>
    </citation>
    <scope>NUCLEOTIDE SEQUENCE [LARGE SCALE GENOMIC DNA]</scope>
    <source>
        <strain evidence="1 2">DSM 41654</strain>
    </source>
</reference>
<gene>
    <name evidence="1" type="ORF">FHR34_006735</name>
</gene>
<sequence length="84" mass="9347">MWITAHYDQAELDSLGLAAHLSLGRYEEAEAHARRSLAQLRPHMKRSSAITGARLARAQLGMAGDSEQAGVWDQYTHDTQRTIT</sequence>
<dbReference type="AlphaFoldDB" id="A0A7W7R8Z4"/>
<organism evidence="1 2">
    <name type="scientific">Kitasatospora kifunensis</name>
    <name type="common">Streptomyces kifunensis</name>
    <dbReference type="NCBI Taxonomy" id="58351"/>
    <lineage>
        <taxon>Bacteria</taxon>
        <taxon>Bacillati</taxon>
        <taxon>Actinomycetota</taxon>
        <taxon>Actinomycetes</taxon>
        <taxon>Kitasatosporales</taxon>
        <taxon>Streptomycetaceae</taxon>
        <taxon>Kitasatospora</taxon>
    </lineage>
</organism>
<proteinExistence type="predicted"/>
<dbReference type="RefSeq" id="WP_184944185.1">
    <property type="nucleotide sequence ID" value="NZ_JACHJV010000002.1"/>
</dbReference>
<name>A0A7W7R8Z4_KITKI</name>
<evidence type="ECO:0000313" key="1">
    <source>
        <dbReference type="EMBL" id="MBB4927640.1"/>
    </source>
</evidence>